<keyword evidence="2" id="KW-0169">Cobalamin biosynthesis</keyword>
<dbReference type="Gene3D" id="3.30.950.10">
    <property type="entry name" value="Methyltransferase, Cobalt-precorrin-4 Transmethylase, Domain 2"/>
    <property type="match status" value="1"/>
</dbReference>
<dbReference type="InterPro" id="IPR014776">
    <property type="entry name" value="4pyrrole_Mease_sub2"/>
</dbReference>
<feature type="domain" description="Tetrapyrrole methylase" evidence="6">
    <location>
        <begin position="4"/>
        <end position="226"/>
    </location>
</feature>
<dbReference type="Pfam" id="PF00590">
    <property type="entry name" value="TP_methylase"/>
    <property type="match status" value="1"/>
</dbReference>
<dbReference type="PANTHER" id="PTHR43467">
    <property type="entry name" value="COBALT-PRECORRIN-2 C(20)-METHYLTRANSFERASE"/>
    <property type="match status" value="1"/>
</dbReference>
<evidence type="ECO:0000313" key="7">
    <source>
        <dbReference type="EMBL" id="CAA9492729.1"/>
    </source>
</evidence>
<organism evidence="7">
    <name type="scientific">uncultured Solirubrobacterales bacterium</name>
    <dbReference type="NCBI Taxonomy" id="768556"/>
    <lineage>
        <taxon>Bacteria</taxon>
        <taxon>Bacillati</taxon>
        <taxon>Actinomycetota</taxon>
        <taxon>Thermoleophilia</taxon>
        <taxon>Solirubrobacterales</taxon>
        <taxon>environmental samples</taxon>
    </lineage>
</organism>
<sequence length="254" mass="27867">MRRLLLIGIGAGDPDHVTVQAVEALNAFEVLFIVTKEVGAADEPFALRRQVVDRHRTAGSHRTVKLVDPPRPWREAADYQAAVACWREQRVRRWGAAISDELTEGETGAFLVWGDPSLYESTLAVVQEIAARGTVTFELEVIPGVSSVHALTARHRIPLNRVGRAVQITPARLIAEGMPAGVDDVVVLLDAHGAFATIPSDGIDIYWGAYLGTADEILRSGPLNEMAGEIVRVRDAAKARKGWMFDTYLLRRRA</sequence>
<dbReference type="CDD" id="cd11643">
    <property type="entry name" value="Precorrin-6A-synthase"/>
    <property type="match status" value="1"/>
</dbReference>
<dbReference type="GO" id="GO:0043819">
    <property type="term" value="F:precorrin-6A synthase (deacetylating) activity"/>
    <property type="evidence" value="ECO:0007669"/>
    <property type="project" value="UniProtKB-EC"/>
</dbReference>
<dbReference type="InterPro" id="IPR035996">
    <property type="entry name" value="4pyrrol_Methylase_sf"/>
</dbReference>
<keyword evidence="4 7" id="KW-0808">Transferase</keyword>
<evidence type="ECO:0000256" key="4">
    <source>
        <dbReference type="ARBA" id="ARBA00022679"/>
    </source>
</evidence>
<dbReference type="PANTHER" id="PTHR43467:SF1">
    <property type="entry name" value="PRECORRIN-6A SYNTHASE [DEACETYLATING]"/>
    <property type="match status" value="1"/>
</dbReference>
<dbReference type="GO" id="GO:0032259">
    <property type="term" value="P:methylation"/>
    <property type="evidence" value="ECO:0007669"/>
    <property type="project" value="UniProtKB-KW"/>
</dbReference>
<evidence type="ECO:0000256" key="3">
    <source>
        <dbReference type="ARBA" id="ARBA00022603"/>
    </source>
</evidence>
<evidence type="ECO:0000256" key="1">
    <source>
        <dbReference type="ARBA" id="ARBA00004953"/>
    </source>
</evidence>
<dbReference type="GO" id="GO:0009236">
    <property type="term" value="P:cobalamin biosynthetic process"/>
    <property type="evidence" value="ECO:0007669"/>
    <property type="project" value="UniProtKB-KW"/>
</dbReference>
<evidence type="ECO:0000256" key="2">
    <source>
        <dbReference type="ARBA" id="ARBA00022573"/>
    </source>
</evidence>
<dbReference type="Gene3D" id="3.40.1010.10">
    <property type="entry name" value="Cobalt-precorrin-4 Transmethylase, Domain 1"/>
    <property type="match status" value="1"/>
</dbReference>
<dbReference type="PIRSF" id="PIRSF036525">
    <property type="entry name" value="CobF"/>
    <property type="match status" value="1"/>
</dbReference>
<evidence type="ECO:0000259" key="6">
    <source>
        <dbReference type="Pfam" id="PF00590"/>
    </source>
</evidence>
<keyword evidence="5" id="KW-0949">S-adenosyl-L-methionine</keyword>
<comment type="pathway">
    <text evidence="1">Cofactor biosynthesis; adenosylcobalamin biosynthesis.</text>
</comment>
<dbReference type="InterPro" id="IPR014777">
    <property type="entry name" value="4pyrrole_Mease_sub1"/>
</dbReference>
<dbReference type="SUPFAM" id="SSF53790">
    <property type="entry name" value="Tetrapyrrole methylase"/>
    <property type="match status" value="1"/>
</dbReference>
<dbReference type="AlphaFoldDB" id="A0A6J4S8R6"/>
<dbReference type="EC" id="2.1.1.152" evidence="7"/>
<reference evidence="7" key="1">
    <citation type="submission" date="2020-02" db="EMBL/GenBank/DDBJ databases">
        <authorList>
            <person name="Meier V. D."/>
        </authorList>
    </citation>
    <scope>NUCLEOTIDE SEQUENCE</scope>
    <source>
        <strain evidence="7">AVDCRST_MAG17</strain>
    </source>
</reference>
<proteinExistence type="predicted"/>
<accession>A0A6J4S8R6</accession>
<gene>
    <name evidence="7" type="ORF">AVDCRST_MAG17-872</name>
</gene>
<name>A0A6J4S8R6_9ACTN</name>
<dbReference type="InterPro" id="IPR000878">
    <property type="entry name" value="4pyrrol_Mease"/>
</dbReference>
<dbReference type="NCBIfam" id="TIGR02434">
    <property type="entry name" value="CobF"/>
    <property type="match status" value="1"/>
</dbReference>
<keyword evidence="3 7" id="KW-0489">Methyltransferase</keyword>
<dbReference type="EMBL" id="CADCVV010000064">
    <property type="protein sequence ID" value="CAA9492729.1"/>
    <property type="molecule type" value="Genomic_DNA"/>
</dbReference>
<evidence type="ECO:0000256" key="5">
    <source>
        <dbReference type="ARBA" id="ARBA00022691"/>
    </source>
</evidence>
<dbReference type="InterPro" id="IPR012797">
    <property type="entry name" value="CobF"/>
</dbReference>
<protein>
    <submittedName>
        <fullName evidence="7">Precorrin-6A synthase (Deacetylating)</fullName>
        <ecNumber evidence="7">2.1.1.152</ecNumber>
    </submittedName>
</protein>